<gene>
    <name evidence="5" type="primary">rpmF</name>
    <name evidence="7" type="ORF">COT52_00495</name>
</gene>
<evidence type="ECO:0000256" key="2">
    <source>
        <dbReference type="ARBA" id="ARBA00022980"/>
    </source>
</evidence>
<dbReference type="PANTHER" id="PTHR35534">
    <property type="entry name" value="50S RIBOSOMAL PROTEIN L32"/>
    <property type="match status" value="1"/>
</dbReference>
<evidence type="ECO:0000313" key="8">
    <source>
        <dbReference type="Proteomes" id="UP000231414"/>
    </source>
</evidence>
<evidence type="ECO:0000256" key="3">
    <source>
        <dbReference type="ARBA" id="ARBA00023274"/>
    </source>
</evidence>
<name>A0A2H0X834_UNCKA</name>
<reference evidence="8" key="1">
    <citation type="submission" date="2017-09" db="EMBL/GenBank/DDBJ databases">
        <title>Depth-based differentiation of microbial function through sediment-hosted aquifers and enrichment of novel symbionts in the deep terrestrial subsurface.</title>
        <authorList>
            <person name="Probst A.J."/>
            <person name="Ladd B."/>
            <person name="Jarett J.K."/>
            <person name="Geller-Mcgrath D.E."/>
            <person name="Sieber C.M.K."/>
            <person name="Emerson J.B."/>
            <person name="Anantharaman K."/>
            <person name="Thomas B.C."/>
            <person name="Malmstrom R."/>
            <person name="Stieglmeier M."/>
            <person name="Klingl A."/>
            <person name="Woyke T."/>
            <person name="Ryan C.M."/>
            <person name="Banfield J.F."/>
        </authorList>
    </citation>
    <scope>NUCLEOTIDE SEQUENCE [LARGE SCALE GENOMIC DNA]</scope>
</reference>
<dbReference type="AlphaFoldDB" id="A0A2H0X834"/>
<sequence length="50" mass="5447">MAATPKEKVSKSKTRQRRSHNALKTLAGSSCAKCGTTKRPHRACPKCGDY</sequence>
<dbReference type="EMBL" id="PEYW01000006">
    <property type="protein sequence ID" value="PIS21093.1"/>
    <property type="molecule type" value="Genomic_DNA"/>
</dbReference>
<evidence type="ECO:0000256" key="1">
    <source>
        <dbReference type="ARBA" id="ARBA00008560"/>
    </source>
</evidence>
<proteinExistence type="inferred from homology"/>
<feature type="region of interest" description="Disordered" evidence="6">
    <location>
        <begin position="1"/>
        <end position="22"/>
    </location>
</feature>
<dbReference type="GO" id="GO:0003735">
    <property type="term" value="F:structural constituent of ribosome"/>
    <property type="evidence" value="ECO:0007669"/>
    <property type="project" value="InterPro"/>
</dbReference>
<feature type="compositionally biased region" description="Basic residues" evidence="6">
    <location>
        <begin position="11"/>
        <end position="21"/>
    </location>
</feature>
<dbReference type="HAMAP" id="MF_00340">
    <property type="entry name" value="Ribosomal_bL32"/>
    <property type="match status" value="1"/>
</dbReference>
<dbReference type="PANTHER" id="PTHR35534:SF1">
    <property type="entry name" value="LARGE RIBOSOMAL SUBUNIT PROTEIN BL32"/>
    <property type="match status" value="1"/>
</dbReference>
<comment type="similarity">
    <text evidence="1 5">Belongs to the bacterial ribosomal protein bL32 family.</text>
</comment>
<feature type="compositionally biased region" description="Basic and acidic residues" evidence="6">
    <location>
        <begin position="1"/>
        <end position="10"/>
    </location>
</feature>
<dbReference type="InterPro" id="IPR002677">
    <property type="entry name" value="Ribosomal_bL32"/>
</dbReference>
<dbReference type="Gene3D" id="1.20.5.640">
    <property type="entry name" value="Single helix bin"/>
    <property type="match status" value="1"/>
</dbReference>
<dbReference type="GO" id="GO:0006412">
    <property type="term" value="P:translation"/>
    <property type="evidence" value="ECO:0007669"/>
    <property type="project" value="UniProtKB-UniRule"/>
</dbReference>
<comment type="caution">
    <text evidence="7">The sequence shown here is derived from an EMBL/GenBank/DDBJ whole genome shotgun (WGS) entry which is preliminary data.</text>
</comment>
<dbReference type="NCBIfam" id="TIGR01031">
    <property type="entry name" value="rpmF_bact"/>
    <property type="match status" value="1"/>
</dbReference>
<evidence type="ECO:0000256" key="6">
    <source>
        <dbReference type="SAM" id="MobiDB-lite"/>
    </source>
</evidence>
<dbReference type="GO" id="GO:0015934">
    <property type="term" value="C:large ribosomal subunit"/>
    <property type="evidence" value="ECO:0007669"/>
    <property type="project" value="InterPro"/>
</dbReference>
<organism evidence="7 8">
    <name type="scientific">candidate division WWE3 bacterium CG08_land_8_20_14_0_20_43_13</name>
    <dbReference type="NCBI Taxonomy" id="1975087"/>
    <lineage>
        <taxon>Bacteria</taxon>
        <taxon>Katanobacteria</taxon>
    </lineage>
</organism>
<evidence type="ECO:0000313" key="7">
    <source>
        <dbReference type="EMBL" id="PIS21093.1"/>
    </source>
</evidence>
<dbReference type="InterPro" id="IPR044957">
    <property type="entry name" value="Ribosomal_bL32_bact"/>
</dbReference>
<dbReference type="Pfam" id="PF01783">
    <property type="entry name" value="Ribosomal_L32p"/>
    <property type="match status" value="1"/>
</dbReference>
<accession>A0A2H0X834</accession>
<dbReference type="SUPFAM" id="SSF57829">
    <property type="entry name" value="Zn-binding ribosomal proteins"/>
    <property type="match status" value="1"/>
</dbReference>
<protein>
    <recommendedName>
        <fullName evidence="4 5">Large ribosomal subunit protein bL32</fullName>
    </recommendedName>
</protein>
<evidence type="ECO:0000256" key="4">
    <source>
        <dbReference type="ARBA" id="ARBA00035178"/>
    </source>
</evidence>
<evidence type="ECO:0000256" key="5">
    <source>
        <dbReference type="HAMAP-Rule" id="MF_00340"/>
    </source>
</evidence>
<keyword evidence="3 5" id="KW-0687">Ribonucleoprotein</keyword>
<keyword evidence="2 5" id="KW-0689">Ribosomal protein</keyword>
<dbReference type="InterPro" id="IPR011332">
    <property type="entry name" value="Ribosomal_zn-bd"/>
</dbReference>
<dbReference type="Proteomes" id="UP000231414">
    <property type="component" value="Unassembled WGS sequence"/>
</dbReference>